<feature type="signal peptide" evidence="6">
    <location>
        <begin position="1"/>
        <end position="19"/>
    </location>
</feature>
<name>A0A2G5EJK0_AQUCA</name>
<dbReference type="SUPFAM" id="SSF52540">
    <property type="entry name" value="P-loop containing nucleoside triphosphate hydrolases"/>
    <property type="match status" value="1"/>
</dbReference>
<proteinExistence type="inferred from homology"/>
<sequence>MATALRLSSCAAMAATVASFTGLTTNRNRAYADGAFRFNPFSFPSSSSSSVPPSSTTPQPENETPEPNIPDGRFEAEDLERMAKAVRTINTSKYIKQVRELMNTQEKTRLTELSTEKAQYETYQAEQDIERQRKAAEDQVNLVTQRTQLKAQQAREEDEFARKRIQIDHETKRKQNAEMVRQQEEGYLRKAQARRDAEEKMEAQKRITEEKQAAIHRETSKAVAKAKAEARAHQAKLTEEQDRRLLEETLKAKKEELLMVINRTFHHVGEGIWVLLTDRNKQIMAVGGVTALAAGVYTTREGARVTWRYINRMLGQPSLIRESSIAKYPLVGTVSRGYKKALNYFGAGRTESKTSLENIILHPSLHKRIQHLARATENTKAHDAPFRNMLFYGPPGTGKTMVAREIARESGLDYAMMTGGDVAPLGADAVTKIHQIFDWSKRSKKGLLLFIDEADAFLCERNSIYMSEAQRSALNALLYRTGDQSRDIVLVLATNRPGDLDSAITDRIDEVIEFPIPGEEERIKLLKLYLEKSLSIKDNTESRWRLFKRKQEQHKIEVDLSEDAIREAARKTEGFSGREIAKLIASVQASVYAQSDCVLDSQLFMEIVDFKVEEHNKRKKIAAEGAAF</sequence>
<dbReference type="OrthoDB" id="199596at2759"/>
<dbReference type="InterPro" id="IPR021911">
    <property type="entry name" value="ATAD3_N"/>
</dbReference>
<dbReference type="Gene3D" id="3.40.50.300">
    <property type="entry name" value="P-loop containing nucleotide triphosphate hydrolases"/>
    <property type="match status" value="1"/>
</dbReference>
<dbReference type="InterPro" id="IPR003959">
    <property type="entry name" value="ATPase_AAA_core"/>
</dbReference>
<evidence type="ECO:0000313" key="8">
    <source>
        <dbReference type="EMBL" id="PIA55767.1"/>
    </source>
</evidence>
<reference evidence="8 9" key="1">
    <citation type="submission" date="2017-09" db="EMBL/GenBank/DDBJ databases">
        <title>WGS assembly of Aquilegia coerulea Goldsmith.</title>
        <authorList>
            <person name="Hodges S."/>
            <person name="Kramer E."/>
            <person name="Nordborg M."/>
            <person name="Tomkins J."/>
            <person name="Borevitz J."/>
            <person name="Derieg N."/>
            <person name="Yan J."/>
            <person name="Mihaltcheva S."/>
            <person name="Hayes R.D."/>
            <person name="Rokhsar D."/>
        </authorList>
    </citation>
    <scope>NUCLEOTIDE SEQUENCE [LARGE SCALE GENOMIC DNA]</scope>
    <source>
        <strain evidence="9">cv. Goldsmith</strain>
    </source>
</reference>
<dbReference type="EMBL" id="KZ305024">
    <property type="protein sequence ID" value="PIA55767.1"/>
    <property type="molecule type" value="Genomic_DNA"/>
</dbReference>
<dbReference type="Pfam" id="PF00004">
    <property type="entry name" value="AAA"/>
    <property type="match status" value="1"/>
</dbReference>
<dbReference type="InterPro" id="IPR027417">
    <property type="entry name" value="P-loop_NTPase"/>
</dbReference>
<gene>
    <name evidence="8" type="ORF">AQUCO_00700233v1</name>
</gene>
<feature type="chain" id="PRO_5013545577" description="AAA+ ATPase domain-containing protein" evidence="6">
    <location>
        <begin position="20"/>
        <end position="628"/>
    </location>
</feature>
<feature type="domain" description="AAA+ ATPase" evidence="7">
    <location>
        <begin position="385"/>
        <end position="518"/>
    </location>
</feature>
<dbReference type="GO" id="GO:0008270">
    <property type="term" value="F:zinc ion binding"/>
    <property type="evidence" value="ECO:0007669"/>
    <property type="project" value="TreeGrafter"/>
</dbReference>
<dbReference type="PANTHER" id="PTHR23075:SF13">
    <property type="entry name" value="AAA-TYPE ATPASE FAMILY PROTEIN"/>
    <property type="match status" value="1"/>
</dbReference>
<dbReference type="GO" id="GO:0005524">
    <property type="term" value="F:ATP binding"/>
    <property type="evidence" value="ECO:0007669"/>
    <property type="project" value="UniProtKB-KW"/>
</dbReference>
<dbReference type="PANTHER" id="PTHR23075">
    <property type="entry name" value="PUTATIVE ATP-ASE"/>
    <property type="match status" value="1"/>
</dbReference>
<keyword evidence="1 3" id="KW-0547">Nucleotide-binding</keyword>
<dbReference type="FunFam" id="3.40.50.300:FF:000595">
    <property type="entry name" value="ATPase family AAA domain-containing protein 3"/>
    <property type="match status" value="1"/>
</dbReference>
<evidence type="ECO:0000256" key="3">
    <source>
        <dbReference type="RuleBase" id="RU003651"/>
    </source>
</evidence>
<protein>
    <recommendedName>
        <fullName evidence="7">AAA+ ATPase domain-containing protein</fullName>
    </recommendedName>
</protein>
<accession>A0A2G5EJK0</accession>
<dbReference type="SMART" id="SM00382">
    <property type="entry name" value="AAA"/>
    <property type="match status" value="1"/>
</dbReference>
<dbReference type="STRING" id="218851.A0A2G5EJK0"/>
<feature type="region of interest" description="Disordered" evidence="5">
    <location>
        <begin position="42"/>
        <end position="72"/>
    </location>
</feature>
<dbReference type="Proteomes" id="UP000230069">
    <property type="component" value="Unassembled WGS sequence"/>
</dbReference>
<evidence type="ECO:0000259" key="7">
    <source>
        <dbReference type="SMART" id="SM00382"/>
    </source>
</evidence>
<dbReference type="GO" id="GO:0007005">
    <property type="term" value="P:mitochondrion organization"/>
    <property type="evidence" value="ECO:0007669"/>
    <property type="project" value="TreeGrafter"/>
</dbReference>
<organism evidence="8 9">
    <name type="scientific">Aquilegia coerulea</name>
    <name type="common">Rocky mountain columbine</name>
    <dbReference type="NCBI Taxonomy" id="218851"/>
    <lineage>
        <taxon>Eukaryota</taxon>
        <taxon>Viridiplantae</taxon>
        <taxon>Streptophyta</taxon>
        <taxon>Embryophyta</taxon>
        <taxon>Tracheophyta</taxon>
        <taxon>Spermatophyta</taxon>
        <taxon>Magnoliopsida</taxon>
        <taxon>Ranunculales</taxon>
        <taxon>Ranunculaceae</taxon>
        <taxon>Thalictroideae</taxon>
        <taxon>Aquilegia</taxon>
    </lineage>
</organism>
<evidence type="ECO:0000256" key="4">
    <source>
        <dbReference type="SAM" id="Coils"/>
    </source>
</evidence>
<dbReference type="InterPro" id="IPR003593">
    <property type="entry name" value="AAA+_ATPase"/>
</dbReference>
<dbReference type="PROSITE" id="PS00674">
    <property type="entry name" value="AAA"/>
    <property type="match status" value="1"/>
</dbReference>
<evidence type="ECO:0000256" key="5">
    <source>
        <dbReference type="SAM" id="MobiDB-lite"/>
    </source>
</evidence>
<evidence type="ECO:0000313" key="9">
    <source>
        <dbReference type="Proteomes" id="UP000230069"/>
    </source>
</evidence>
<evidence type="ECO:0000256" key="2">
    <source>
        <dbReference type="ARBA" id="ARBA00022840"/>
    </source>
</evidence>
<dbReference type="Gene3D" id="1.10.8.60">
    <property type="match status" value="1"/>
</dbReference>
<feature type="compositionally biased region" description="Low complexity" evidence="5">
    <location>
        <begin position="42"/>
        <end position="70"/>
    </location>
</feature>
<dbReference type="InParanoid" id="A0A2G5EJK0"/>
<keyword evidence="2 3" id="KW-0067">ATP-binding</keyword>
<feature type="coiled-coil region" evidence="4">
    <location>
        <begin position="190"/>
        <end position="256"/>
    </location>
</feature>
<dbReference type="AlphaFoldDB" id="A0A2G5EJK0"/>
<dbReference type="InterPro" id="IPR003960">
    <property type="entry name" value="ATPase_AAA_CS"/>
</dbReference>
<dbReference type="GO" id="GO:0005739">
    <property type="term" value="C:mitochondrion"/>
    <property type="evidence" value="ECO:0007669"/>
    <property type="project" value="TreeGrafter"/>
</dbReference>
<dbReference type="Pfam" id="PF12037">
    <property type="entry name" value="ATAD3_N"/>
    <property type="match status" value="1"/>
</dbReference>
<dbReference type="FunCoup" id="A0A2G5EJK0">
    <property type="interactions" value="1982"/>
</dbReference>
<dbReference type="GO" id="GO:0016887">
    <property type="term" value="F:ATP hydrolysis activity"/>
    <property type="evidence" value="ECO:0007669"/>
    <property type="project" value="InterPro"/>
</dbReference>
<evidence type="ECO:0000256" key="6">
    <source>
        <dbReference type="SAM" id="SignalP"/>
    </source>
</evidence>
<comment type="similarity">
    <text evidence="3">Belongs to the AAA ATPase family.</text>
</comment>
<keyword evidence="6" id="KW-0732">Signal</keyword>
<keyword evidence="4" id="KW-0175">Coiled coil</keyword>
<keyword evidence="9" id="KW-1185">Reference proteome</keyword>
<evidence type="ECO:0000256" key="1">
    <source>
        <dbReference type="ARBA" id="ARBA00022741"/>
    </source>
</evidence>